<dbReference type="GO" id="GO:0051539">
    <property type="term" value="F:4 iron, 4 sulfur cluster binding"/>
    <property type="evidence" value="ECO:0007669"/>
    <property type="project" value="UniProtKB-UniRule"/>
</dbReference>
<reference evidence="11" key="1">
    <citation type="journal article" date="2019" name="PLoS Negl. Trop. Dis.">
        <title>Revisiting the worldwide diversity of Leptospira species in the environment.</title>
        <authorList>
            <person name="Vincent A.T."/>
            <person name="Schiettekatte O."/>
            <person name="Bourhy P."/>
            <person name="Veyrier F.J."/>
            <person name="Picardeau M."/>
        </authorList>
    </citation>
    <scope>NUCLEOTIDE SEQUENCE [LARGE SCALE GENOMIC DNA]</scope>
    <source>
        <strain evidence="11">201800277</strain>
    </source>
</reference>
<dbReference type="InterPro" id="IPR017896">
    <property type="entry name" value="4Fe4S_Fe-S-bd"/>
</dbReference>
<evidence type="ECO:0000256" key="9">
    <source>
        <dbReference type="RuleBase" id="RU365098"/>
    </source>
</evidence>
<evidence type="ECO:0000256" key="4">
    <source>
        <dbReference type="ARBA" id="ARBA00022485"/>
    </source>
</evidence>
<keyword evidence="6 9" id="KW-0249">Electron transport</keyword>
<dbReference type="InterPro" id="IPR050294">
    <property type="entry name" value="RnfB_subfamily"/>
</dbReference>
<dbReference type="PANTHER" id="PTHR42859">
    <property type="entry name" value="OXIDOREDUCTASE"/>
    <property type="match status" value="1"/>
</dbReference>
<dbReference type="GO" id="GO:0046872">
    <property type="term" value="F:metal ion binding"/>
    <property type="evidence" value="ECO:0007669"/>
    <property type="project" value="UniProtKB-UniRule"/>
</dbReference>
<keyword evidence="12" id="KW-1185">Reference proteome</keyword>
<feature type="domain" description="4Fe-4S ferredoxin-type" evidence="10">
    <location>
        <begin position="31"/>
        <end position="60"/>
    </location>
</feature>
<keyword evidence="4 9" id="KW-0004">4Fe-4S</keyword>
<evidence type="ECO:0000256" key="8">
    <source>
        <dbReference type="ARBA" id="ARBA00023014"/>
    </source>
</evidence>
<keyword evidence="8 9" id="KW-0411">Iron-sulfur</keyword>
<protein>
    <recommendedName>
        <fullName evidence="9">Ferredoxin</fullName>
    </recommendedName>
</protein>
<dbReference type="PROSITE" id="PS51379">
    <property type="entry name" value="4FE4S_FER_2"/>
    <property type="match status" value="2"/>
</dbReference>
<accession>A0A2M9XYR8</accession>
<dbReference type="SUPFAM" id="SSF54862">
    <property type="entry name" value="4Fe-4S ferredoxins"/>
    <property type="match status" value="1"/>
</dbReference>
<comment type="function">
    <text evidence="9">Ferredoxins are iron-sulfur proteins that transfer electrons in a wide variety of metabolic reactions.</text>
</comment>
<dbReference type="EMBL" id="RQFP01000008">
    <property type="protein sequence ID" value="TGK92943.1"/>
    <property type="molecule type" value="Genomic_DNA"/>
</dbReference>
<name>A0A2M9XYR8_9LEPT</name>
<evidence type="ECO:0000256" key="3">
    <source>
        <dbReference type="ARBA" id="ARBA00022448"/>
    </source>
</evidence>
<comment type="cofactor">
    <cofactor evidence="2 9">
        <name>[4Fe-4S] cluster</name>
        <dbReference type="ChEBI" id="CHEBI:49883"/>
    </cofactor>
</comment>
<proteinExistence type="predicted"/>
<keyword evidence="3 9" id="KW-0813">Transport</keyword>
<evidence type="ECO:0000256" key="6">
    <source>
        <dbReference type="ARBA" id="ARBA00022982"/>
    </source>
</evidence>
<evidence type="ECO:0000256" key="2">
    <source>
        <dbReference type="ARBA" id="ARBA00001966"/>
    </source>
</evidence>
<dbReference type="Pfam" id="PF00037">
    <property type="entry name" value="Fer4"/>
    <property type="match status" value="1"/>
</dbReference>
<dbReference type="OrthoDB" id="9803397at2"/>
<dbReference type="Gene3D" id="3.30.70.20">
    <property type="match status" value="1"/>
</dbReference>
<dbReference type="InterPro" id="IPR000813">
    <property type="entry name" value="7Fe_ferredoxin"/>
</dbReference>
<comment type="caution">
    <text evidence="11">The sequence shown here is derived from an EMBL/GenBank/DDBJ whole genome shotgun (WGS) entry which is preliminary data.</text>
</comment>
<organism evidence="11 12">
    <name type="scientific">Leptospira brenneri</name>
    <dbReference type="NCBI Taxonomy" id="2023182"/>
    <lineage>
        <taxon>Bacteria</taxon>
        <taxon>Pseudomonadati</taxon>
        <taxon>Spirochaetota</taxon>
        <taxon>Spirochaetia</taxon>
        <taxon>Leptospirales</taxon>
        <taxon>Leptospiraceae</taxon>
        <taxon>Leptospira</taxon>
    </lineage>
</organism>
<feature type="domain" description="4Fe-4S ferredoxin-type" evidence="10">
    <location>
        <begin position="1"/>
        <end position="30"/>
    </location>
</feature>
<evidence type="ECO:0000313" key="11">
    <source>
        <dbReference type="EMBL" id="TGK92943.1"/>
    </source>
</evidence>
<evidence type="ECO:0000256" key="7">
    <source>
        <dbReference type="ARBA" id="ARBA00023004"/>
    </source>
</evidence>
<evidence type="ECO:0000259" key="10">
    <source>
        <dbReference type="PROSITE" id="PS51379"/>
    </source>
</evidence>
<keyword evidence="7 9" id="KW-0408">Iron</keyword>
<dbReference type="PANTHER" id="PTHR42859:SF2">
    <property type="entry name" value="FERREDOXIN"/>
    <property type="match status" value="1"/>
</dbReference>
<dbReference type="AlphaFoldDB" id="A0A2M9XYR8"/>
<dbReference type="PRINTS" id="PR00354">
    <property type="entry name" value="7FE8SFRDOXIN"/>
</dbReference>
<keyword evidence="5 9" id="KW-0479">Metal-binding</keyword>
<dbReference type="Proteomes" id="UP000297891">
    <property type="component" value="Unassembled WGS sequence"/>
</dbReference>
<dbReference type="PROSITE" id="PS00198">
    <property type="entry name" value="4FE4S_FER_1"/>
    <property type="match status" value="1"/>
</dbReference>
<comment type="cofactor">
    <cofactor evidence="1">
        <name>[3Fe-4S] cluster</name>
        <dbReference type="ChEBI" id="CHEBI:21137"/>
    </cofactor>
</comment>
<dbReference type="GO" id="GO:0009055">
    <property type="term" value="F:electron transfer activity"/>
    <property type="evidence" value="ECO:0007669"/>
    <property type="project" value="UniProtKB-UniRule"/>
</dbReference>
<dbReference type="RefSeq" id="WP_100792002.1">
    <property type="nucleotide sequence ID" value="NZ_NPDQ01000008.1"/>
</dbReference>
<evidence type="ECO:0000256" key="1">
    <source>
        <dbReference type="ARBA" id="ARBA00001927"/>
    </source>
</evidence>
<evidence type="ECO:0000313" key="12">
    <source>
        <dbReference type="Proteomes" id="UP000297891"/>
    </source>
</evidence>
<evidence type="ECO:0000256" key="5">
    <source>
        <dbReference type="ARBA" id="ARBA00022723"/>
    </source>
</evidence>
<gene>
    <name evidence="11" type="ORF">EHQ30_11970</name>
</gene>
<dbReference type="InterPro" id="IPR017900">
    <property type="entry name" value="4Fe4S_Fe_S_CS"/>
</dbReference>
<sequence>MAYVVTEICVDCKYTSCAAVCPVEAFHEAPDTLYIDPDTCIDCNACQYECPIDAIFPDYDVPEKHKPSIEINAKEATKYPVIVTTKPPLKGAKCSDSSK</sequence>